<accession>A0AAD4MHJ7</accession>
<sequence length="740" mass="79367">TTWKNQVFGIEPYEELQTDWDSQPDVLPLTQSHSVMDSIPSSSTQSIKPSKKSFFSRKPVKGSIIAINLSHDHSSTRDTPTEPLDLPGPISKEPSSDVLSPLSPNRSIIPESLKELPSWYHTEGEWAAASTHQFRARYPIHNPVGPRFYRNVHLLPPNRPASVFSPSFPPMSTEPASAPSPSHTPSGSPLPTPNSSQTRILDPSGKVRTRKISNTAHDNVDLLDASDPHGTNWHHQSPYDGLGLSSDRSAVSPDVPDARPPPRSRSRLSSLGAGSHHKTTTPSPLSQSTSAVHLHPPDQDAPPIARKLTKRRKPFEGIFGSSPAAPSDTASVTPSSLAPSTQTVTNTLFKRQSIFKSASTSSIPHTVSNASILPSEKRQKRGSVLGRFARRFSIMRHVTRGHSRGASLDAGNECSRGDTQSLQVTDGASTTPRPVSSAFNAISPSERRQSTRVPPPQDAVLAQDEKRDSTSSLQVPYSIGRLTIANPDAPSSADNSPVNQSLLLPPNKTSPAPAPLSPQGVEHLSAASSIPVFQETLMVDSPIPAAVARTTSGEVDGRKSQPLPLSSAPRASRSSPLSPTSVPVSITLQVATSAPPAINDSPLSRASIIANPPTPYVEPTRIRNSPATGQAAAHPVVHLSIPSPVVTPIPSPTKHQASRQHKSSSSVRSRETETFHLVRSPSAGAMQPTGESIIVEGEQWEVVGERDSRRSHADPERQEGKRQERTTEKVMVLSLSLVHP</sequence>
<comment type="caution">
    <text evidence="2">The sequence shown here is derived from an EMBL/GenBank/DDBJ whole genome shotgun (WGS) entry which is preliminary data.</text>
</comment>
<feature type="region of interest" description="Disordered" evidence="1">
    <location>
        <begin position="165"/>
        <end position="304"/>
    </location>
</feature>
<dbReference type="EMBL" id="WTXG01000001">
    <property type="protein sequence ID" value="KAI0308299.1"/>
    <property type="molecule type" value="Genomic_DNA"/>
</dbReference>
<name>A0AAD4MHJ7_9AGAM</name>
<feature type="compositionally biased region" description="Basic and acidic residues" evidence="1">
    <location>
        <begin position="70"/>
        <end position="80"/>
    </location>
</feature>
<feature type="region of interest" description="Disordered" evidence="1">
    <location>
        <begin position="356"/>
        <end position="381"/>
    </location>
</feature>
<feature type="compositionally biased region" description="Low complexity" evidence="1">
    <location>
        <begin position="562"/>
        <end position="581"/>
    </location>
</feature>
<feature type="region of interest" description="Disordered" evidence="1">
    <location>
        <begin position="67"/>
        <end position="103"/>
    </location>
</feature>
<proteinExistence type="predicted"/>
<organism evidence="2 3">
    <name type="scientific">Multifurca ochricompacta</name>
    <dbReference type="NCBI Taxonomy" id="376703"/>
    <lineage>
        <taxon>Eukaryota</taxon>
        <taxon>Fungi</taxon>
        <taxon>Dikarya</taxon>
        <taxon>Basidiomycota</taxon>
        <taxon>Agaricomycotina</taxon>
        <taxon>Agaricomycetes</taxon>
        <taxon>Russulales</taxon>
        <taxon>Russulaceae</taxon>
        <taxon>Multifurca</taxon>
    </lineage>
</organism>
<feature type="region of interest" description="Disordered" evidence="1">
    <location>
        <begin position="648"/>
        <end position="731"/>
    </location>
</feature>
<dbReference type="AlphaFoldDB" id="A0AAD4MHJ7"/>
<evidence type="ECO:0000313" key="2">
    <source>
        <dbReference type="EMBL" id="KAI0308299.1"/>
    </source>
</evidence>
<feature type="compositionally biased region" description="Polar residues" evidence="1">
    <location>
        <begin position="328"/>
        <end position="340"/>
    </location>
</feature>
<gene>
    <name evidence="2" type="ORF">B0F90DRAFT_1681739</name>
</gene>
<protein>
    <submittedName>
        <fullName evidence="2">Uncharacterized protein</fullName>
    </submittedName>
</protein>
<feature type="non-terminal residue" evidence="2">
    <location>
        <position position="740"/>
    </location>
</feature>
<feature type="region of interest" description="Disordered" evidence="1">
    <location>
        <begin position="550"/>
        <end position="581"/>
    </location>
</feature>
<feature type="compositionally biased region" description="Polar residues" evidence="1">
    <location>
        <begin position="492"/>
        <end position="510"/>
    </location>
</feature>
<evidence type="ECO:0000313" key="3">
    <source>
        <dbReference type="Proteomes" id="UP001203297"/>
    </source>
</evidence>
<evidence type="ECO:0000256" key="1">
    <source>
        <dbReference type="SAM" id="MobiDB-lite"/>
    </source>
</evidence>
<feature type="compositionally biased region" description="Low complexity" evidence="1">
    <location>
        <begin position="170"/>
        <end position="189"/>
    </location>
</feature>
<feature type="compositionally biased region" description="Polar residues" evidence="1">
    <location>
        <begin position="417"/>
        <end position="443"/>
    </location>
</feature>
<feature type="region of interest" description="Disordered" evidence="1">
    <location>
        <begin position="486"/>
        <end position="522"/>
    </location>
</feature>
<feature type="compositionally biased region" description="Low complexity" evidence="1">
    <location>
        <begin position="267"/>
        <end position="290"/>
    </location>
</feature>
<feature type="compositionally biased region" description="Polar residues" evidence="1">
    <location>
        <begin position="356"/>
        <end position="372"/>
    </location>
</feature>
<feature type="region of interest" description="Disordered" evidence="1">
    <location>
        <begin position="400"/>
        <end position="474"/>
    </location>
</feature>
<feature type="compositionally biased region" description="Basic and acidic residues" evidence="1">
    <location>
        <begin position="703"/>
        <end position="728"/>
    </location>
</feature>
<feature type="region of interest" description="Disordered" evidence="1">
    <location>
        <begin position="316"/>
        <end position="340"/>
    </location>
</feature>
<reference evidence="2" key="1">
    <citation type="journal article" date="2022" name="New Phytol.">
        <title>Evolutionary transition to the ectomycorrhizal habit in the genomes of a hyperdiverse lineage of mushroom-forming fungi.</title>
        <authorList>
            <person name="Looney B."/>
            <person name="Miyauchi S."/>
            <person name="Morin E."/>
            <person name="Drula E."/>
            <person name="Courty P.E."/>
            <person name="Kohler A."/>
            <person name="Kuo A."/>
            <person name="LaButti K."/>
            <person name="Pangilinan J."/>
            <person name="Lipzen A."/>
            <person name="Riley R."/>
            <person name="Andreopoulos W."/>
            <person name="He G."/>
            <person name="Johnson J."/>
            <person name="Nolan M."/>
            <person name="Tritt A."/>
            <person name="Barry K.W."/>
            <person name="Grigoriev I.V."/>
            <person name="Nagy L.G."/>
            <person name="Hibbett D."/>
            <person name="Henrissat B."/>
            <person name="Matheny P.B."/>
            <person name="Labbe J."/>
            <person name="Martin F.M."/>
        </authorList>
    </citation>
    <scope>NUCLEOTIDE SEQUENCE</scope>
    <source>
        <strain evidence="2">BPL690</strain>
    </source>
</reference>
<keyword evidence="3" id="KW-1185">Reference proteome</keyword>
<dbReference type="Proteomes" id="UP001203297">
    <property type="component" value="Unassembled WGS sequence"/>
</dbReference>